<protein>
    <recommendedName>
        <fullName evidence="2">X-Tfes XVIPCD domain-containing protein</fullName>
    </recommendedName>
</protein>
<feature type="region of interest" description="Disordered" evidence="1">
    <location>
        <begin position="69"/>
        <end position="93"/>
    </location>
</feature>
<keyword evidence="4" id="KW-1185">Reference proteome</keyword>
<dbReference type="Proteomes" id="UP000293089">
    <property type="component" value="Unassembled WGS sequence"/>
</dbReference>
<proteinExistence type="predicted"/>
<evidence type="ECO:0000313" key="3">
    <source>
        <dbReference type="EMBL" id="TAA17057.1"/>
    </source>
</evidence>
<dbReference type="Pfam" id="PF20410">
    <property type="entry name" value="X-Tfes_XVIPCD"/>
    <property type="match status" value="1"/>
</dbReference>
<feature type="domain" description="X-Tfes XVIPCD" evidence="2">
    <location>
        <begin position="17"/>
        <end position="66"/>
    </location>
</feature>
<sequence length="93" mass="9981">MTMRPLLTHTRVNGLVARNTTGTRAAGKTLFLVQGRPGDPGALRVGVNAAELQQTSVDTSLHLLQQQTRDQAIHAPIQRAPAQQHDAPALDGR</sequence>
<accession>A0ABY1WA14</accession>
<organism evidence="3 4">
    <name type="scientific">Pseudoxanthomonas winnipegensis</name>
    <dbReference type="NCBI Taxonomy" id="2480810"/>
    <lineage>
        <taxon>Bacteria</taxon>
        <taxon>Pseudomonadati</taxon>
        <taxon>Pseudomonadota</taxon>
        <taxon>Gammaproteobacteria</taxon>
        <taxon>Lysobacterales</taxon>
        <taxon>Lysobacteraceae</taxon>
        <taxon>Pseudoxanthomonas</taxon>
    </lineage>
</organism>
<dbReference type="InterPro" id="IPR046519">
    <property type="entry name" value="X-Tfes_XVIPCD"/>
</dbReference>
<reference evidence="3 4" key="1">
    <citation type="submission" date="2019-02" db="EMBL/GenBank/DDBJ databases">
        <title>WGS of Pseudoxanthomonas species novum from clinical isolates.</title>
        <authorList>
            <person name="Bernier A.-M."/>
            <person name="Bernard K."/>
            <person name="Vachon A."/>
        </authorList>
    </citation>
    <scope>NUCLEOTIDE SEQUENCE [LARGE SCALE GENOMIC DNA]</scope>
    <source>
        <strain evidence="4">NML 170316</strain>
    </source>
</reference>
<dbReference type="RefSeq" id="WP_165424239.1">
    <property type="nucleotide sequence ID" value="NZ_SHMD01000004.1"/>
</dbReference>
<evidence type="ECO:0000313" key="4">
    <source>
        <dbReference type="Proteomes" id="UP000293089"/>
    </source>
</evidence>
<evidence type="ECO:0000259" key="2">
    <source>
        <dbReference type="Pfam" id="PF20410"/>
    </source>
</evidence>
<dbReference type="EMBL" id="SHME01000006">
    <property type="protein sequence ID" value="TAA17057.1"/>
    <property type="molecule type" value="Genomic_DNA"/>
</dbReference>
<evidence type="ECO:0000256" key="1">
    <source>
        <dbReference type="SAM" id="MobiDB-lite"/>
    </source>
</evidence>
<gene>
    <name evidence="3" type="ORF">EA658_18625</name>
</gene>
<comment type="caution">
    <text evidence="3">The sequence shown here is derived from an EMBL/GenBank/DDBJ whole genome shotgun (WGS) entry which is preliminary data.</text>
</comment>
<name>A0ABY1WA14_9GAMM</name>